<keyword evidence="2" id="KW-1185">Reference proteome</keyword>
<organism evidence="1 2">
    <name type="scientific">Halalkalibacter akibai (strain ATCC 43226 / DSM 21942 / CIP 109018 / JCM 9157 / 1139)</name>
    <name type="common">Bacillus akibai</name>
    <dbReference type="NCBI Taxonomy" id="1236973"/>
    <lineage>
        <taxon>Bacteria</taxon>
        <taxon>Bacillati</taxon>
        <taxon>Bacillota</taxon>
        <taxon>Bacilli</taxon>
        <taxon>Bacillales</taxon>
        <taxon>Bacillaceae</taxon>
        <taxon>Halalkalibacter</taxon>
    </lineage>
</organism>
<dbReference type="EMBL" id="BAUV01000038">
    <property type="protein sequence ID" value="GAE36590.1"/>
    <property type="molecule type" value="Genomic_DNA"/>
</dbReference>
<evidence type="ECO:0000313" key="1">
    <source>
        <dbReference type="EMBL" id="GAE36590.1"/>
    </source>
</evidence>
<dbReference type="OrthoDB" id="2873518at2"/>
<proteinExistence type="predicted"/>
<reference evidence="1 2" key="1">
    <citation type="journal article" date="2014" name="Genome Announc.">
        <title>Draft Genome Sequences of Three Alkaliphilic Bacillus Strains, Bacillus wakoensis JCM 9140T, Bacillus akibai JCM 9157T, and Bacillus hemicellulosilyticus JCM 9152T.</title>
        <authorList>
            <person name="Yuki M."/>
            <person name="Oshima K."/>
            <person name="Suda W."/>
            <person name="Oshida Y."/>
            <person name="Kitamura K."/>
            <person name="Iida T."/>
            <person name="Hattori M."/>
            <person name="Ohkuma M."/>
        </authorList>
    </citation>
    <scope>NUCLEOTIDE SEQUENCE [LARGE SCALE GENOMIC DNA]</scope>
    <source>
        <strain evidence="1 2">JCM 9157</strain>
    </source>
</reference>
<protein>
    <submittedName>
        <fullName evidence="1">Uncharacterized protein</fullName>
    </submittedName>
</protein>
<comment type="caution">
    <text evidence="1">The sequence shown here is derived from an EMBL/GenBank/DDBJ whole genome shotgun (WGS) entry which is preliminary data.</text>
</comment>
<gene>
    <name evidence="1" type="ORF">JCM9157_3788</name>
</gene>
<sequence>MATANIQLLHAELLDHSYQKLELSGRVKSSNSTFSAEAMLLKSAAFGQRVAELILQKDHFAVWEFKVQMKKHSGLLKDGVVFAFEQGEIQTSEYKIGGEFGTVILGESLILPYYLYKQNMIYTGAAICQPDKKISGVEIVILDKQHNPVFRQKAHFKETMPYNSLEIWEYSFESFGETGCLFYLKCYQSGSCLVENNLGEYYKLNIN</sequence>
<evidence type="ECO:0000313" key="2">
    <source>
        <dbReference type="Proteomes" id="UP000018896"/>
    </source>
</evidence>
<dbReference type="Proteomes" id="UP000018896">
    <property type="component" value="Unassembled WGS sequence"/>
</dbReference>
<dbReference type="AlphaFoldDB" id="W4QWT9"/>
<accession>W4QWT9</accession>
<dbReference type="RefSeq" id="WP_035666655.1">
    <property type="nucleotide sequence ID" value="NZ_BAUV01000038.1"/>
</dbReference>
<name>W4QWT9_HALA3</name>